<evidence type="ECO:0000256" key="1">
    <source>
        <dbReference type="ARBA" id="ARBA00022801"/>
    </source>
</evidence>
<dbReference type="PANTHER" id="PTHR43794">
    <property type="entry name" value="AMINOHYDROLASE SSNA-RELATED"/>
    <property type="match status" value="1"/>
</dbReference>
<reference evidence="2 3" key="1">
    <citation type="submission" date="2020-01" db="EMBL/GenBank/DDBJ databases">
        <authorList>
            <person name="Kim M.K."/>
        </authorList>
    </citation>
    <scope>NUCLEOTIDE SEQUENCE [LARGE SCALE GENOMIC DNA]</scope>
    <source>
        <strain evidence="2 3">172606-1</strain>
    </source>
</reference>
<accession>A0A6C0GDS2</accession>
<sequence length="392" mass="45412">MPGLNSKNYTRLFNVYRLLANVDILYDENCKSFSIKHGQLLNSTDVFSNQHTDTEIFAFPGLINSHDHLEFNLFPLLARHTYGDYKEWASDIHQYYKKEIKQILNLPLPLRVGWGILKNILNGITTIVHHGGYHRLINQFNYPVFLHYQYIHSISYEKNWKLKLNYPWFQKDVMVHIGEGTSPEMTAEIDNLIKWNLFKRNLIGIHAIQILPKHAKHFKAIIWCPDSNIYLYGKGPVIDKVKHLTTIVFGTDSNLSASSNMWQQVRVARGLGMLSDEELFYALTRNPKQVFKLNHRQTSGNWVIAKRTHTDLPLSFYSLNPEDILLVIVNYKVVLADAAYIACIDQGLFQPIRVGRAVKWLPLQWSQLVSELEQLNVSLPLNVSSLRHIPPR</sequence>
<dbReference type="AlphaFoldDB" id="A0A6C0GDS2"/>
<protein>
    <recommendedName>
        <fullName evidence="4">Amidohydrolase family protein</fullName>
    </recommendedName>
</protein>
<dbReference type="RefSeq" id="WP_162442047.1">
    <property type="nucleotide sequence ID" value="NZ_CP048222.1"/>
</dbReference>
<keyword evidence="1" id="KW-0378">Hydrolase</keyword>
<keyword evidence="3" id="KW-1185">Reference proteome</keyword>
<dbReference type="InterPro" id="IPR032466">
    <property type="entry name" value="Metal_Hydrolase"/>
</dbReference>
<dbReference type="SUPFAM" id="SSF51556">
    <property type="entry name" value="Metallo-dependent hydrolases"/>
    <property type="match status" value="1"/>
</dbReference>
<dbReference type="EMBL" id="CP048222">
    <property type="protein sequence ID" value="QHT65974.1"/>
    <property type="molecule type" value="Genomic_DNA"/>
</dbReference>
<dbReference type="InterPro" id="IPR050287">
    <property type="entry name" value="MTA/SAH_deaminase"/>
</dbReference>
<dbReference type="Proteomes" id="UP000480178">
    <property type="component" value="Chromosome"/>
</dbReference>
<gene>
    <name evidence="2" type="ORF">GXP67_04455</name>
</gene>
<name>A0A6C0GDS2_9BACT</name>
<evidence type="ECO:0000313" key="2">
    <source>
        <dbReference type="EMBL" id="QHT65974.1"/>
    </source>
</evidence>
<organism evidence="2 3">
    <name type="scientific">Rhodocytophaga rosea</name>
    <dbReference type="NCBI Taxonomy" id="2704465"/>
    <lineage>
        <taxon>Bacteria</taxon>
        <taxon>Pseudomonadati</taxon>
        <taxon>Bacteroidota</taxon>
        <taxon>Cytophagia</taxon>
        <taxon>Cytophagales</taxon>
        <taxon>Rhodocytophagaceae</taxon>
        <taxon>Rhodocytophaga</taxon>
    </lineage>
</organism>
<proteinExistence type="predicted"/>
<evidence type="ECO:0000313" key="3">
    <source>
        <dbReference type="Proteomes" id="UP000480178"/>
    </source>
</evidence>
<dbReference type="Gene3D" id="3.20.20.140">
    <property type="entry name" value="Metal-dependent hydrolases"/>
    <property type="match status" value="1"/>
</dbReference>
<dbReference type="KEGG" id="rhoz:GXP67_04455"/>
<evidence type="ECO:0008006" key="4">
    <source>
        <dbReference type="Google" id="ProtNLM"/>
    </source>
</evidence>
<dbReference type="GO" id="GO:0016787">
    <property type="term" value="F:hydrolase activity"/>
    <property type="evidence" value="ECO:0007669"/>
    <property type="project" value="UniProtKB-KW"/>
</dbReference>
<dbReference type="PANTHER" id="PTHR43794:SF11">
    <property type="entry name" value="AMIDOHYDROLASE-RELATED DOMAIN-CONTAINING PROTEIN"/>
    <property type="match status" value="1"/>
</dbReference>